<keyword evidence="5 6" id="KW-0472">Membrane</keyword>
<keyword evidence="3 6" id="KW-0812">Transmembrane</keyword>
<dbReference type="OrthoDB" id="4476201at2759"/>
<dbReference type="EMBL" id="AKCT01000142">
    <property type="protein sequence ID" value="EKV14159.1"/>
    <property type="molecule type" value="Genomic_DNA"/>
</dbReference>
<dbReference type="PANTHER" id="PTHR45649">
    <property type="entry name" value="AMINO-ACID PERMEASE BAT1"/>
    <property type="match status" value="1"/>
</dbReference>
<name>K9FYI2_PEND2</name>
<evidence type="ECO:0000313" key="7">
    <source>
        <dbReference type="EMBL" id="EKV14159.1"/>
    </source>
</evidence>
<proteinExistence type="predicted"/>
<keyword evidence="2" id="KW-0813">Transport</keyword>
<evidence type="ECO:0000256" key="2">
    <source>
        <dbReference type="ARBA" id="ARBA00022448"/>
    </source>
</evidence>
<evidence type="ECO:0000256" key="4">
    <source>
        <dbReference type="ARBA" id="ARBA00022989"/>
    </source>
</evidence>
<feature type="transmembrane region" description="Helical" evidence="6">
    <location>
        <begin position="21"/>
        <end position="41"/>
    </location>
</feature>
<dbReference type="AlphaFoldDB" id="K9FYI2"/>
<dbReference type="GO" id="GO:0016020">
    <property type="term" value="C:membrane"/>
    <property type="evidence" value="ECO:0007669"/>
    <property type="project" value="UniProtKB-SubCell"/>
</dbReference>
<evidence type="ECO:0000256" key="6">
    <source>
        <dbReference type="SAM" id="Phobius"/>
    </source>
</evidence>
<dbReference type="STRING" id="1170229.K9FYI2"/>
<evidence type="ECO:0000256" key="1">
    <source>
        <dbReference type="ARBA" id="ARBA00004141"/>
    </source>
</evidence>
<dbReference type="eggNOG" id="KOG1289">
    <property type="taxonomic scope" value="Eukaryota"/>
</dbReference>
<dbReference type="PANTHER" id="PTHR45649:SF6">
    <property type="entry name" value="GABA-SPECIFIC PERMEASE"/>
    <property type="match status" value="1"/>
</dbReference>
<keyword evidence="4 6" id="KW-1133">Transmembrane helix</keyword>
<protein>
    <recommendedName>
        <fullName evidence="9">Amino acid permease</fullName>
    </recommendedName>
</protein>
<evidence type="ECO:0000256" key="5">
    <source>
        <dbReference type="ARBA" id="ARBA00023136"/>
    </source>
</evidence>
<comment type="caution">
    <text evidence="7">The sequence shown here is derived from an EMBL/GenBank/DDBJ whole genome shotgun (WGS) entry which is preliminary data.</text>
</comment>
<dbReference type="Proteomes" id="UP000009882">
    <property type="component" value="Unassembled WGS sequence"/>
</dbReference>
<evidence type="ECO:0000313" key="8">
    <source>
        <dbReference type="Proteomes" id="UP000009882"/>
    </source>
</evidence>
<dbReference type="HOGENOM" id="CLU_2850400_0_0_1"/>
<evidence type="ECO:0008006" key="9">
    <source>
        <dbReference type="Google" id="ProtNLM"/>
    </source>
</evidence>
<keyword evidence="8" id="KW-1185">Reference proteome</keyword>
<evidence type="ECO:0000256" key="3">
    <source>
        <dbReference type="ARBA" id="ARBA00022692"/>
    </source>
</evidence>
<sequence>MRSSLTDQTATLGYKQELRRHYSTLQIFAVAFSIMGLLPSIASTLSFSMPAGPVGMVWVTLCRLK</sequence>
<comment type="subcellular location">
    <subcellularLocation>
        <location evidence="1">Membrane</location>
        <topology evidence="1">Multi-pass membrane protein</topology>
    </subcellularLocation>
</comment>
<reference evidence="8" key="1">
    <citation type="journal article" date="2012" name="BMC Genomics">
        <title>Genome sequence of the necrotrophic fungus Penicillium digitatum, the main postharvest pathogen of citrus.</title>
        <authorList>
            <person name="Marcet-Houben M."/>
            <person name="Ballester A.-R."/>
            <person name="de la Fuente B."/>
            <person name="Harries E."/>
            <person name="Marcos J.F."/>
            <person name="Gonzalez-Candelas L."/>
            <person name="Gabaldon T."/>
        </authorList>
    </citation>
    <scope>NUCLEOTIDE SEQUENCE [LARGE SCALE GENOMIC DNA]</scope>
    <source>
        <strain evidence="8">PHI26 / CECT 20796</strain>
    </source>
</reference>
<gene>
    <name evidence="7" type="ORF">PDIG_34460</name>
</gene>
<dbReference type="InParanoid" id="K9FYI2"/>
<dbReference type="GO" id="GO:0022857">
    <property type="term" value="F:transmembrane transporter activity"/>
    <property type="evidence" value="ECO:0007669"/>
    <property type="project" value="UniProtKB-ARBA"/>
</dbReference>
<accession>K9FYI2</accession>
<organism evidence="7 8">
    <name type="scientific">Penicillium digitatum (strain PHI26 / CECT 20796)</name>
    <name type="common">Green mold</name>
    <dbReference type="NCBI Taxonomy" id="1170229"/>
    <lineage>
        <taxon>Eukaryota</taxon>
        <taxon>Fungi</taxon>
        <taxon>Dikarya</taxon>
        <taxon>Ascomycota</taxon>
        <taxon>Pezizomycotina</taxon>
        <taxon>Eurotiomycetes</taxon>
        <taxon>Eurotiomycetidae</taxon>
        <taxon>Eurotiales</taxon>
        <taxon>Aspergillaceae</taxon>
        <taxon>Penicillium</taxon>
    </lineage>
</organism>